<comment type="caution">
    <text evidence="3">The sequence shown here is derived from an EMBL/GenBank/DDBJ whole genome shotgun (WGS) entry which is preliminary data.</text>
</comment>
<dbReference type="PANTHER" id="PTHR33227">
    <property type="entry name" value="STIGMA-SPECIFIC STIG1-LIKE PROTEIN 3"/>
    <property type="match status" value="1"/>
</dbReference>
<organism evidence="3 4">
    <name type="scientific">Acer yangbiense</name>
    <dbReference type="NCBI Taxonomy" id="1000413"/>
    <lineage>
        <taxon>Eukaryota</taxon>
        <taxon>Viridiplantae</taxon>
        <taxon>Streptophyta</taxon>
        <taxon>Embryophyta</taxon>
        <taxon>Tracheophyta</taxon>
        <taxon>Spermatophyta</taxon>
        <taxon>Magnoliopsida</taxon>
        <taxon>eudicotyledons</taxon>
        <taxon>Gunneridae</taxon>
        <taxon>Pentapetalae</taxon>
        <taxon>rosids</taxon>
        <taxon>malvids</taxon>
        <taxon>Sapindales</taxon>
        <taxon>Sapindaceae</taxon>
        <taxon>Hippocastanoideae</taxon>
        <taxon>Acereae</taxon>
        <taxon>Acer</taxon>
    </lineage>
</organism>
<dbReference type="EMBL" id="VAHF01000013">
    <property type="protein sequence ID" value="TXG46954.1"/>
    <property type="molecule type" value="Genomic_DNA"/>
</dbReference>
<dbReference type="Proteomes" id="UP000323000">
    <property type="component" value="Chromosome 13"/>
</dbReference>
<gene>
    <name evidence="3" type="ORF">EZV62_026248</name>
</gene>
<keyword evidence="4" id="KW-1185">Reference proteome</keyword>
<reference evidence="4" key="1">
    <citation type="journal article" date="2019" name="Gigascience">
        <title>De novo genome assembly of the endangered Acer yangbiense, a plant species with extremely small populations endemic to Yunnan Province, China.</title>
        <authorList>
            <person name="Yang J."/>
            <person name="Wariss H.M."/>
            <person name="Tao L."/>
            <person name="Zhang R."/>
            <person name="Yun Q."/>
            <person name="Hollingsworth P."/>
            <person name="Dao Z."/>
            <person name="Luo G."/>
            <person name="Guo H."/>
            <person name="Ma Y."/>
            <person name="Sun W."/>
        </authorList>
    </citation>
    <scope>NUCLEOTIDE SEQUENCE [LARGE SCALE GENOMIC DNA]</scope>
    <source>
        <strain evidence="4">cv. Malutang</strain>
    </source>
</reference>
<evidence type="ECO:0008006" key="5">
    <source>
        <dbReference type="Google" id="ProtNLM"/>
    </source>
</evidence>
<proteinExistence type="inferred from homology"/>
<accession>A0A5C7GQ91</accession>
<dbReference type="AlphaFoldDB" id="A0A5C7GQ91"/>
<keyword evidence="2" id="KW-0732">Signal</keyword>
<protein>
    <recommendedName>
        <fullName evidence="5">Stigma-specific STIG1-like protein 1</fullName>
    </recommendedName>
</protein>
<dbReference type="Pfam" id="PF04885">
    <property type="entry name" value="Stig1"/>
    <property type="match status" value="2"/>
</dbReference>
<evidence type="ECO:0000256" key="2">
    <source>
        <dbReference type="ARBA" id="ARBA00022729"/>
    </source>
</evidence>
<evidence type="ECO:0000313" key="3">
    <source>
        <dbReference type="EMBL" id="TXG46954.1"/>
    </source>
</evidence>
<comment type="similarity">
    <text evidence="1">Belongs to the STIG1 family.</text>
</comment>
<dbReference type="PANTHER" id="PTHR33227:SF28">
    <property type="entry name" value="STIGMA-SPECIFIC STIG1-LIKE PROTEIN 1"/>
    <property type="match status" value="1"/>
</dbReference>
<evidence type="ECO:0000256" key="1">
    <source>
        <dbReference type="ARBA" id="ARBA00006010"/>
    </source>
</evidence>
<dbReference type="OrthoDB" id="5421723at2759"/>
<evidence type="ECO:0000313" key="4">
    <source>
        <dbReference type="Proteomes" id="UP000323000"/>
    </source>
</evidence>
<dbReference type="InterPro" id="IPR006969">
    <property type="entry name" value="Stig-like"/>
</dbReference>
<sequence length="240" mass="26305">MAFSAAVSLNVVVYDKNSNSRNELEMGQEESMTTTTTTSLRGVSRLLAQQNLIANVTCDKFPRVCRQVKRSPPVPDCCKKKCVNVNTDRLNCGMCGYKCKYTEICCKGKCVNASFDKSNCVYSNETPLPESEDHPYSNNNILRRFLADDPRTTATVACDKYPRVCRAKGSSGPNCCNKKCVDVSTDKLNCGKCGSKCNYSQMCCQGKCVNTSVNAKHCGRCNNSCKKGSSCAYGMCSYAN</sequence>
<name>A0A5C7GQ91_9ROSI</name>